<dbReference type="Gene3D" id="1.20.1250.20">
    <property type="entry name" value="MFS general substrate transporter like domains"/>
    <property type="match status" value="1"/>
</dbReference>
<dbReference type="PANTHER" id="PTHR11360">
    <property type="entry name" value="MONOCARBOXYLATE TRANSPORTER"/>
    <property type="match status" value="1"/>
</dbReference>
<evidence type="ECO:0000256" key="3">
    <source>
        <dbReference type="ARBA" id="ARBA00023136"/>
    </source>
</evidence>
<evidence type="ECO:0000313" key="6">
    <source>
        <dbReference type="EMBL" id="BAE49553.1"/>
    </source>
</evidence>
<dbReference type="Pfam" id="PF07690">
    <property type="entry name" value="MFS_1"/>
    <property type="match status" value="1"/>
</dbReference>
<dbReference type="KEGG" id="mag:amb0749"/>
<evidence type="ECO:0000256" key="4">
    <source>
        <dbReference type="SAM" id="MobiDB-lite"/>
    </source>
</evidence>
<keyword evidence="1" id="KW-0812">Transmembrane</keyword>
<proteinExistence type="predicted"/>
<evidence type="ECO:0000256" key="1">
    <source>
        <dbReference type="ARBA" id="ARBA00022692"/>
    </source>
</evidence>
<evidence type="ECO:0000256" key="2">
    <source>
        <dbReference type="ARBA" id="ARBA00022989"/>
    </source>
</evidence>
<feature type="region of interest" description="Disordered" evidence="4">
    <location>
        <begin position="1"/>
        <end position="21"/>
    </location>
</feature>
<name>Q2W9C2_PARM1</name>
<dbReference type="InterPro" id="IPR011701">
    <property type="entry name" value="MFS"/>
</dbReference>
<dbReference type="GO" id="GO:0022857">
    <property type="term" value="F:transmembrane transporter activity"/>
    <property type="evidence" value="ECO:0007669"/>
    <property type="project" value="InterPro"/>
</dbReference>
<evidence type="ECO:0000313" key="7">
    <source>
        <dbReference type="Proteomes" id="UP000007058"/>
    </source>
</evidence>
<feature type="domain" description="Major facilitator superfamily (MFS) profile" evidence="5">
    <location>
        <begin position="65"/>
        <end position="450"/>
    </location>
</feature>
<sequence>MLPGWEIGGKSPRSGVFPQPVRFPNSPPEQISFAPPDRHAVVSEHRHRSKVERIMSRPAWLSPAIVLVFIGGAMMMSVSMGARQAQGLLIGPLSLERQWPLATFSLAVAIHNLMWGFFQPFTGAAADRYGAAKVAAFGALTFGLGMMMVGAGGVALTTIGLGVVSGFGLAATSFAVVLGPVGRAVSPEHRSSAMGMGSALGSLGMMAMIPLAQWLIGAFGPTQAVWILSAFSLASIPLALVLAKGEKASRPAASTLAHQSIGQALREAWGHPGYRLLAAGFFVCGFQVTFIGVHLPGYLALCGMSKGAGATALLVIGGFNVIGTWLMGQLSQKYRPKYVLSAIYLGRAVVTFAFVMGPKNEWTLLAFAASIGLLWLSTVPPTSTLIASVFGPRYLGMLFGLVFFTHQLGSFLGSWLGGLIYDATLSYDVMWAGTAVLGLFAALVHLPIRDQTLARAAA</sequence>
<evidence type="ECO:0000259" key="5">
    <source>
        <dbReference type="PROSITE" id="PS50850"/>
    </source>
</evidence>
<dbReference type="AlphaFoldDB" id="Q2W9C2"/>
<accession>Q2W9C2</accession>
<keyword evidence="3" id="KW-0472">Membrane</keyword>
<keyword evidence="7" id="KW-1185">Reference proteome</keyword>
<dbReference type="SUPFAM" id="SSF103473">
    <property type="entry name" value="MFS general substrate transporter"/>
    <property type="match status" value="1"/>
</dbReference>
<organism evidence="6 7">
    <name type="scientific">Paramagnetospirillum magneticum (strain ATCC 700264 / AMB-1)</name>
    <name type="common">Magnetospirillum magneticum</name>
    <dbReference type="NCBI Taxonomy" id="342108"/>
    <lineage>
        <taxon>Bacteria</taxon>
        <taxon>Pseudomonadati</taxon>
        <taxon>Pseudomonadota</taxon>
        <taxon>Alphaproteobacteria</taxon>
        <taxon>Rhodospirillales</taxon>
        <taxon>Magnetospirillaceae</taxon>
        <taxon>Paramagnetospirillum</taxon>
    </lineage>
</organism>
<dbReference type="Proteomes" id="UP000007058">
    <property type="component" value="Chromosome"/>
</dbReference>
<keyword evidence="2" id="KW-1133">Transmembrane helix</keyword>
<dbReference type="CDD" id="cd17355">
    <property type="entry name" value="MFS_YcxA_like"/>
    <property type="match status" value="1"/>
</dbReference>
<dbReference type="InterPro" id="IPR036259">
    <property type="entry name" value="MFS_trans_sf"/>
</dbReference>
<gene>
    <name evidence="6" type="ordered locus">amb0749</name>
</gene>
<dbReference type="EMBL" id="AP007255">
    <property type="protein sequence ID" value="BAE49553.1"/>
    <property type="molecule type" value="Genomic_DNA"/>
</dbReference>
<dbReference type="HOGENOM" id="CLU_001265_59_9_5"/>
<protein>
    <submittedName>
        <fullName evidence="6">Permease of the major facilitator superfamily</fullName>
    </submittedName>
</protein>
<dbReference type="PROSITE" id="PS50850">
    <property type="entry name" value="MFS"/>
    <property type="match status" value="1"/>
</dbReference>
<dbReference type="PANTHER" id="PTHR11360:SF284">
    <property type="entry name" value="EG:103B4.3 PROTEIN-RELATED"/>
    <property type="match status" value="1"/>
</dbReference>
<dbReference type="InterPro" id="IPR050327">
    <property type="entry name" value="Proton-linked_MCT"/>
</dbReference>
<dbReference type="STRING" id="342108.amb0749"/>
<dbReference type="InterPro" id="IPR020846">
    <property type="entry name" value="MFS_dom"/>
</dbReference>
<reference evidence="6 7" key="1">
    <citation type="journal article" date="2005" name="DNA Res.">
        <title>Complete genome sequence of the facultative anaerobic magnetotactic bacterium Magnetospirillum sp. strain AMB-1.</title>
        <authorList>
            <person name="Matsunaga T."/>
            <person name="Okamura Y."/>
            <person name="Fukuda Y."/>
            <person name="Wahyudi A.T."/>
            <person name="Murase Y."/>
            <person name="Takeyama H."/>
        </authorList>
    </citation>
    <scope>NUCLEOTIDE SEQUENCE [LARGE SCALE GENOMIC DNA]</scope>
    <source>
        <strain evidence="7">ATCC 700264 / AMB-1</strain>
    </source>
</reference>